<keyword evidence="3" id="KW-1185">Reference proteome</keyword>
<name>A0AA39ZX21_9PEZI</name>
<proteinExistence type="predicted"/>
<dbReference type="EMBL" id="JAUKUA010000007">
    <property type="protein sequence ID" value="KAK0705160.1"/>
    <property type="molecule type" value="Genomic_DNA"/>
</dbReference>
<evidence type="ECO:0000256" key="1">
    <source>
        <dbReference type="SAM" id="SignalP"/>
    </source>
</evidence>
<reference evidence="2" key="1">
    <citation type="submission" date="2023-06" db="EMBL/GenBank/DDBJ databases">
        <title>Genome-scale phylogeny and comparative genomics of the fungal order Sordariales.</title>
        <authorList>
            <consortium name="Lawrence Berkeley National Laboratory"/>
            <person name="Hensen N."/>
            <person name="Bonometti L."/>
            <person name="Westerberg I."/>
            <person name="Brannstrom I.O."/>
            <person name="Guillou S."/>
            <person name="Cros-Aarteil S."/>
            <person name="Calhoun S."/>
            <person name="Haridas S."/>
            <person name="Kuo A."/>
            <person name="Mondo S."/>
            <person name="Pangilinan J."/>
            <person name="Riley R."/>
            <person name="Labutti K."/>
            <person name="Andreopoulos B."/>
            <person name="Lipzen A."/>
            <person name="Chen C."/>
            <person name="Yanf M."/>
            <person name="Daum C."/>
            <person name="Ng V."/>
            <person name="Clum A."/>
            <person name="Steindorff A."/>
            <person name="Ohm R."/>
            <person name="Martin F."/>
            <person name="Silar P."/>
            <person name="Natvig D."/>
            <person name="Lalanne C."/>
            <person name="Gautier V."/>
            <person name="Ament-Velasquez S.L."/>
            <person name="Kruys A."/>
            <person name="Hutchinson M.I."/>
            <person name="Powell A.J."/>
            <person name="Barry K."/>
            <person name="Miller A.N."/>
            <person name="Grigoriev I.V."/>
            <person name="Debuchy R."/>
            <person name="Gladieux P."/>
            <person name="Thoren M.H."/>
            <person name="Johannesson H."/>
        </authorList>
    </citation>
    <scope>NUCLEOTIDE SEQUENCE</scope>
    <source>
        <strain evidence="2">SMH4607-1</strain>
    </source>
</reference>
<protein>
    <submittedName>
        <fullName evidence="2">Uncharacterized protein</fullName>
    </submittedName>
</protein>
<sequence>MKFLPLVFLSLTTSALARGGGGGGSTKSQCKALGRLTSLAALVSNETALAEASHNNATRAEALKAKASTAATMLTTLQANVTLVSACAEIAAVSAMEDACEQMSRFAKLEALAANATALGAKTDGNATKAEALKAKAAAGAAELADLRGNATIAAFCADQKTKDDCKHLAKLTKEVALAANATAVQAKFDGDADRIAKFQQRAAKTQGKLAALQGNATLMAICAESKGEYRPAGVFVVTVRLKLLC</sequence>
<evidence type="ECO:0000313" key="3">
    <source>
        <dbReference type="Proteomes" id="UP001172102"/>
    </source>
</evidence>
<comment type="caution">
    <text evidence="2">The sequence shown here is derived from an EMBL/GenBank/DDBJ whole genome shotgun (WGS) entry which is preliminary data.</text>
</comment>
<accession>A0AA39ZX21</accession>
<gene>
    <name evidence="2" type="ORF">B0H67DRAFT_373037</name>
</gene>
<dbReference type="Proteomes" id="UP001172102">
    <property type="component" value="Unassembled WGS sequence"/>
</dbReference>
<feature type="signal peptide" evidence="1">
    <location>
        <begin position="1"/>
        <end position="17"/>
    </location>
</feature>
<dbReference type="AlphaFoldDB" id="A0AA39ZX21"/>
<organism evidence="2 3">
    <name type="scientific">Lasiosphaeris hirsuta</name>
    <dbReference type="NCBI Taxonomy" id="260670"/>
    <lineage>
        <taxon>Eukaryota</taxon>
        <taxon>Fungi</taxon>
        <taxon>Dikarya</taxon>
        <taxon>Ascomycota</taxon>
        <taxon>Pezizomycotina</taxon>
        <taxon>Sordariomycetes</taxon>
        <taxon>Sordariomycetidae</taxon>
        <taxon>Sordariales</taxon>
        <taxon>Lasiosphaeriaceae</taxon>
        <taxon>Lasiosphaeris</taxon>
    </lineage>
</organism>
<feature type="chain" id="PRO_5041210712" evidence="1">
    <location>
        <begin position="18"/>
        <end position="246"/>
    </location>
</feature>
<keyword evidence="1" id="KW-0732">Signal</keyword>
<evidence type="ECO:0000313" key="2">
    <source>
        <dbReference type="EMBL" id="KAK0705160.1"/>
    </source>
</evidence>